<dbReference type="InterPro" id="IPR040256">
    <property type="entry name" value="At4g02000-like"/>
</dbReference>
<sequence>MDPFNLAKIYEALDEVKGSATRMSKEVYAEGTAKIDKCLVGIILGNKTINKEGFLLNFKKAFHIAHEVEIELVGRDNTFAFYFKMEADRERVFLGSPWIFDKQLVVLCKPIRVGDLADLKFSHADLWLQLHNVPLARMTERAARFLGNLFGKACEIDLGGSDYAGKLARHIELTASKIGGFLTIPFKVVSQQWTVDQLITQECSWRLDVIDKLFVPIDAQAIQSIALAQYANEDEICWFLEKTRDYSVCSGYRLLVSEKHQVCSFADEDFTAKRAEIAAIKEVLQFSWNGDLRWLGLVITN</sequence>
<protein>
    <recommendedName>
        <fullName evidence="3">DUF4283 domain-containing protein</fullName>
    </recommendedName>
</protein>
<evidence type="ECO:0000313" key="2">
    <source>
        <dbReference type="Proteomes" id="UP001420932"/>
    </source>
</evidence>
<accession>A0AAP0F8P7</accession>
<gene>
    <name evidence="1" type="ORF">Syun_023301</name>
</gene>
<dbReference type="EMBL" id="JBBNAF010000010">
    <property type="protein sequence ID" value="KAK9107290.1"/>
    <property type="molecule type" value="Genomic_DNA"/>
</dbReference>
<name>A0AAP0F8P7_9MAGN</name>
<proteinExistence type="predicted"/>
<comment type="caution">
    <text evidence="1">The sequence shown here is derived from an EMBL/GenBank/DDBJ whole genome shotgun (WGS) entry which is preliminary data.</text>
</comment>
<dbReference type="PANTHER" id="PTHR31286:SF167">
    <property type="entry name" value="OS09G0268800 PROTEIN"/>
    <property type="match status" value="1"/>
</dbReference>
<evidence type="ECO:0000313" key="1">
    <source>
        <dbReference type="EMBL" id="KAK9107290.1"/>
    </source>
</evidence>
<dbReference type="Proteomes" id="UP001420932">
    <property type="component" value="Unassembled WGS sequence"/>
</dbReference>
<evidence type="ECO:0008006" key="3">
    <source>
        <dbReference type="Google" id="ProtNLM"/>
    </source>
</evidence>
<dbReference type="PANTHER" id="PTHR31286">
    <property type="entry name" value="GLYCINE-RICH CELL WALL STRUCTURAL PROTEIN 1.8-LIKE"/>
    <property type="match status" value="1"/>
</dbReference>
<organism evidence="1 2">
    <name type="scientific">Stephania yunnanensis</name>
    <dbReference type="NCBI Taxonomy" id="152371"/>
    <lineage>
        <taxon>Eukaryota</taxon>
        <taxon>Viridiplantae</taxon>
        <taxon>Streptophyta</taxon>
        <taxon>Embryophyta</taxon>
        <taxon>Tracheophyta</taxon>
        <taxon>Spermatophyta</taxon>
        <taxon>Magnoliopsida</taxon>
        <taxon>Ranunculales</taxon>
        <taxon>Menispermaceae</taxon>
        <taxon>Menispermoideae</taxon>
        <taxon>Cissampelideae</taxon>
        <taxon>Stephania</taxon>
    </lineage>
</organism>
<dbReference type="AlphaFoldDB" id="A0AAP0F8P7"/>
<reference evidence="1 2" key="1">
    <citation type="submission" date="2024-01" db="EMBL/GenBank/DDBJ databases">
        <title>Genome assemblies of Stephania.</title>
        <authorList>
            <person name="Yang L."/>
        </authorList>
    </citation>
    <scope>NUCLEOTIDE SEQUENCE [LARGE SCALE GENOMIC DNA]</scope>
    <source>
        <strain evidence="1">YNDBR</strain>
        <tissue evidence="1">Leaf</tissue>
    </source>
</reference>
<keyword evidence="2" id="KW-1185">Reference proteome</keyword>